<comment type="caution">
    <text evidence="7">The sequence shown here is derived from an EMBL/GenBank/DDBJ whole genome shotgun (WGS) entry which is preliminary data.</text>
</comment>
<evidence type="ECO:0000256" key="4">
    <source>
        <dbReference type="ARBA" id="ARBA00022807"/>
    </source>
</evidence>
<dbReference type="Pfam" id="PF00877">
    <property type="entry name" value="NLPC_P60"/>
    <property type="match status" value="1"/>
</dbReference>
<organism evidence="7 8">
    <name type="scientific">Anaeroselena agilis</name>
    <dbReference type="NCBI Taxonomy" id="3063788"/>
    <lineage>
        <taxon>Bacteria</taxon>
        <taxon>Bacillati</taxon>
        <taxon>Bacillota</taxon>
        <taxon>Negativicutes</taxon>
        <taxon>Acetonemataceae</taxon>
        <taxon>Anaeroselena</taxon>
    </lineage>
</organism>
<evidence type="ECO:0000259" key="6">
    <source>
        <dbReference type="PROSITE" id="PS51935"/>
    </source>
</evidence>
<dbReference type="InterPro" id="IPR036365">
    <property type="entry name" value="PGBD-like_sf"/>
</dbReference>
<keyword evidence="2" id="KW-0645">Protease</keyword>
<dbReference type="SUPFAM" id="SSF47090">
    <property type="entry name" value="PGBD-like"/>
    <property type="match status" value="1"/>
</dbReference>
<dbReference type="InterPro" id="IPR000064">
    <property type="entry name" value="NLP_P60_dom"/>
</dbReference>
<evidence type="ECO:0000256" key="5">
    <source>
        <dbReference type="SAM" id="SignalP"/>
    </source>
</evidence>
<dbReference type="Gene3D" id="1.10.101.10">
    <property type="entry name" value="PGBD-like superfamily/PGBD"/>
    <property type="match status" value="1"/>
</dbReference>
<dbReference type="InterPro" id="IPR002477">
    <property type="entry name" value="Peptidoglycan-bd-like"/>
</dbReference>
<protein>
    <submittedName>
        <fullName evidence="7">NlpC/P60 family protein</fullName>
    </submittedName>
</protein>
<feature type="signal peptide" evidence="5">
    <location>
        <begin position="1"/>
        <end position="24"/>
    </location>
</feature>
<dbReference type="Pfam" id="PF01471">
    <property type="entry name" value="PG_binding_1"/>
    <property type="match status" value="1"/>
</dbReference>
<dbReference type="EMBL" id="JAUOZS010000001">
    <property type="protein sequence ID" value="MDT8901225.1"/>
    <property type="molecule type" value="Genomic_DNA"/>
</dbReference>
<proteinExistence type="inferred from homology"/>
<comment type="similarity">
    <text evidence="1">Belongs to the peptidase C40 family.</text>
</comment>
<feature type="chain" id="PRO_5046983452" evidence="5">
    <location>
        <begin position="25"/>
        <end position="232"/>
    </location>
</feature>
<reference evidence="7 8" key="1">
    <citation type="submission" date="2023-07" db="EMBL/GenBank/DDBJ databases">
        <title>The novel representative of Negativicutes class, Anaeroselena agilis gen. nov. sp. nov.</title>
        <authorList>
            <person name="Prokofeva M.I."/>
            <person name="Elcheninov A.G."/>
            <person name="Klyukina A."/>
            <person name="Kublanov I.V."/>
            <person name="Frolov E.N."/>
            <person name="Podosokorskaya O.A."/>
        </authorList>
    </citation>
    <scope>NUCLEOTIDE SEQUENCE [LARGE SCALE GENOMIC DNA]</scope>
    <source>
        <strain evidence="7 8">4137-cl</strain>
    </source>
</reference>
<keyword evidence="4" id="KW-0788">Thiol protease</keyword>
<keyword evidence="5" id="KW-0732">Signal</keyword>
<dbReference type="InterPro" id="IPR036366">
    <property type="entry name" value="PGBDSf"/>
</dbReference>
<keyword evidence="8" id="KW-1185">Reference proteome</keyword>
<evidence type="ECO:0000256" key="2">
    <source>
        <dbReference type="ARBA" id="ARBA00022670"/>
    </source>
</evidence>
<dbReference type="PROSITE" id="PS51935">
    <property type="entry name" value="NLPC_P60"/>
    <property type="match status" value="1"/>
</dbReference>
<dbReference type="InterPro" id="IPR051202">
    <property type="entry name" value="Peptidase_C40"/>
</dbReference>
<dbReference type="PANTHER" id="PTHR47053">
    <property type="entry name" value="MUREIN DD-ENDOPEPTIDASE MEPH-RELATED"/>
    <property type="match status" value="1"/>
</dbReference>
<evidence type="ECO:0000256" key="3">
    <source>
        <dbReference type="ARBA" id="ARBA00022801"/>
    </source>
</evidence>
<gene>
    <name evidence="7" type="ORF">Q4T40_08255</name>
</gene>
<sequence length="232" mass="25331">MRRTKKIVFTVIMALLIATAAAHAAASPSLLKQGMSGDDIYKLQAKLLEFGYYEDTPDGNFGSQTKLAVLEFQLDVGLEADGVAGPATIKALRDFKPADGQPSRAQAETRKAQQLVAFAKKFVGVPYVWAGRSPGGFDCSGYIWYVYNTFGIQLPRMADGQFEVGVPVSRRHLAPGDLVFFSTYEPGPSHVGIYIGGGKFIHASSGAEEVTVTPLNKQYYLERYLGARRIIR</sequence>
<dbReference type="InterPro" id="IPR038765">
    <property type="entry name" value="Papain-like_cys_pep_sf"/>
</dbReference>
<evidence type="ECO:0000313" key="8">
    <source>
        <dbReference type="Proteomes" id="UP001254848"/>
    </source>
</evidence>
<name>A0ABU3NXT4_9FIRM</name>
<dbReference type="PANTHER" id="PTHR47053:SF1">
    <property type="entry name" value="MUREIN DD-ENDOPEPTIDASE MEPH-RELATED"/>
    <property type="match status" value="1"/>
</dbReference>
<dbReference type="Proteomes" id="UP001254848">
    <property type="component" value="Unassembled WGS sequence"/>
</dbReference>
<evidence type="ECO:0000256" key="1">
    <source>
        <dbReference type="ARBA" id="ARBA00007074"/>
    </source>
</evidence>
<dbReference type="RefSeq" id="WP_413779745.1">
    <property type="nucleotide sequence ID" value="NZ_JAUOZS010000001.1"/>
</dbReference>
<accession>A0ABU3NXT4</accession>
<dbReference type="SUPFAM" id="SSF54001">
    <property type="entry name" value="Cysteine proteinases"/>
    <property type="match status" value="1"/>
</dbReference>
<evidence type="ECO:0000313" key="7">
    <source>
        <dbReference type="EMBL" id="MDT8901225.1"/>
    </source>
</evidence>
<keyword evidence="3" id="KW-0378">Hydrolase</keyword>
<feature type="domain" description="NlpC/P60" evidence="6">
    <location>
        <begin position="109"/>
        <end position="231"/>
    </location>
</feature>
<dbReference type="Gene3D" id="3.90.1720.10">
    <property type="entry name" value="endopeptidase domain like (from Nostoc punctiforme)"/>
    <property type="match status" value="1"/>
</dbReference>